<dbReference type="AlphaFoldDB" id="A0AAD4EMD3"/>
<dbReference type="Proteomes" id="UP001195769">
    <property type="component" value="Unassembled WGS sequence"/>
</dbReference>
<name>A0AAD4EMD3_9AGAM</name>
<organism evidence="1 2">
    <name type="scientific">Suillus fuscotomentosus</name>
    <dbReference type="NCBI Taxonomy" id="1912939"/>
    <lineage>
        <taxon>Eukaryota</taxon>
        <taxon>Fungi</taxon>
        <taxon>Dikarya</taxon>
        <taxon>Basidiomycota</taxon>
        <taxon>Agaricomycotina</taxon>
        <taxon>Agaricomycetes</taxon>
        <taxon>Agaricomycetidae</taxon>
        <taxon>Boletales</taxon>
        <taxon>Suillineae</taxon>
        <taxon>Suillaceae</taxon>
        <taxon>Suillus</taxon>
    </lineage>
</organism>
<proteinExistence type="predicted"/>
<dbReference type="EMBL" id="JABBWK010000001">
    <property type="protein sequence ID" value="KAG1908765.1"/>
    <property type="molecule type" value="Genomic_DNA"/>
</dbReference>
<evidence type="ECO:0000313" key="2">
    <source>
        <dbReference type="Proteomes" id="UP001195769"/>
    </source>
</evidence>
<dbReference type="RefSeq" id="XP_041234340.1">
    <property type="nucleotide sequence ID" value="XM_041365908.1"/>
</dbReference>
<gene>
    <name evidence="1" type="ORF">F5891DRAFT_1180310</name>
</gene>
<evidence type="ECO:0000313" key="1">
    <source>
        <dbReference type="EMBL" id="KAG1908765.1"/>
    </source>
</evidence>
<reference evidence="1" key="1">
    <citation type="journal article" date="2020" name="New Phytol.">
        <title>Comparative genomics reveals dynamic genome evolution in host specialist ectomycorrhizal fungi.</title>
        <authorList>
            <person name="Lofgren L.A."/>
            <person name="Nguyen N.H."/>
            <person name="Vilgalys R."/>
            <person name="Ruytinx J."/>
            <person name="Liao H.L."/>
            <person name="Branco S."/>
            <person name="Kuo A."/>
            <person name="LaButti K."/>
            <person name="Lipzen A."/>
            <person name="Andreopoulos W."/>
            <person name="Pangilinan J."/>
            <person name="Riley R."/>
            <person name="Hundley H."/>
            <person name="Na H."/>
            <person name="Barry K."/>
            <person name="Grigoriev I.V."/>
            <person name="Stajich J.E."/>
            <person name="Kennedy P.G."/>
        </authorList>
    </citation>
    <scope>NUCLEOTIDE SEQUENCE</scope>
    <source>
        <strain evidence="1">FC203</strain>
    </source>
</reference>
<keyword evidence="2" id="KW-1185">Reference proteome</keyword>
<dbReference type="GeneID" id="64660206"/>
<comment type="caution">
    <text evidence="1">The sequence shown here is derived from an EMBL/GenBank/DDBJ whole genome shotgun (WGS) entry which is preliminary data.</text>
</comment>
<sequence>MSDPLDDTLPALSEESSHLKTHPGFGRDTSYYWYAIYISTQLIPADFHVVVKADGAEYQTSNKSVNVDQAIVEWHKHIVLLCDLSFKVRVSMYASFELGPMVCHGELLHMIEISIKELLDHSEKSHSMIFQSKQEEVIVDEECEGFGKFLWNFPALVRKVLPKFPTLFQKSFGLSLDIILKLRAHTWVRSAAHELKPSPFELVLPFVHGVETHASHGVI</sequence>
<protein>
    <submittedName>
        <fullName evidence="1">Uncharacterized protein</fullName>
    </submittedName>
</protein>
<accession>A0AAD4EMD3</accession>